<organism evidence="2 3">
    <name type="scientific">Bifidobacterium pullorum subsp. gallinarum</name>
    <dbReference type="NCBI Taxonomy" id="78344"/>
    <lineage>
        <taxon>Bacteria</taxon>
        <taxon>Bacillati</taxon>
        <taxon>Actinomycetota</taxon>
        <taxon>Actinomycetes</taxon>
        <taxon>Bifidobacteriales</taxon>
        <taxon>Bifidobacteriaceae</taxon>
        <taxon>Bifidobacterium</taxon>
    </lineage>
</organism>
<comment type="caution">
    <text evidence="2">The sequence shown here is derived from an EMBL/GenBank/DDBJ whole genome shotgun (WGS) entry which is preliminary data.</text>
</comment>
<feature type="transmembrane region" description="Helical" evidence="1">
    <location>
        <begin position="100"/>
        <end position="116"/>
    </location>
</feature>
<sequence length="129" mass="14093">MKVFSVLVPSGFFGDESGDMAEATSLQIEGNRPYAYCTKDARGGMRTDATEVVRPFPEVGRRSFGYAKERAVMRLVYKLVMFLCGSLCSLIMLVVGEPEIAALLAVCVLLVVLDVPERIGRLVNRGAND</sequence>
<keyword evidence="1" id="KW-0472">Membrane</keyword>
<dbReference type="AlphaFoldDB" id="A0A921IZ74"/>
<evidence type="ECO:0000256" key="1">
    <source>
        <dbReference type="SAM" id="Phobius"/>
    </source>
</evidence>
<feature type="transmembrane region" description="Helical" evidence="1">
    <location>
        <begin position="75"/>
        <end position="94"/>
    </location>
</feature>
<reference evidence="2" key="1">
    <citation type="journal article" date="2021" name="PeerJ">
        <title>Extensive microbial diversity within the chicken gut microbiome revealed by metagenomics and culture.</title>
        <authorList>
            <person name="Gilroy R."/>
            <person name="Ravi A."/>
            <person name="Getino M."/>
            <person name="Pursley I."/>
            <person name="Horton D.L."/>
            <person name="Alikhan N.F."/>
            <person name="Baker D."/>
            <person name="Gharbi K."/>
            <person name="Hall N."/>
            <person name="Watson M."/>
            <person name="Adriaenssens E.M."/>
            <person name="Foster-Nyarko E."/>
            <person name="Jarju S."/>
            <person name="Secka A."/>
            <person name="Antonio M."/>
            <person name="Oren A."/>
            <person name="Chaudhuri R.R."/>
            <person name="La Ragione R."/>
            <person name="Hildebrand F."/>
            <person name="Pallen M.J."/>
        </authorList>
    </citation>
    <scope>NUCLEOTIDE SEQUENCE</scope>
    <source>
        <strain evidence="2">ChiBcolR7-4860</strain>
    </source>
</reference>
<dbReference type="RefSeq" id="WP_278711313.1">
    <property type="nucleotide sequence ID" value="NZ_DYUX01000021.1"/>
</dbReference>
<accession>A0A921IZ74</accession>
<protein>
    <submittedName>
        <fullName evidence="2">Uncharacterized protein</fullName>
    </submittedName>
</protein>
<dbReference type="EMBL" id="DYUX01000021">
    <property type="protein sequence ID" value="HJG41847.1"/>
    <property type="molecule type" value="Genomic_DNA"/>
</dbReference>
<keyword evidence="1" id="KW-0812">Transmembrane</keyword>
<evidence type="ECO:0000313" key="2">
    <source>
        <dbReference type="EMBL" id="HJG41847.1"/>
    </source>
</evidence>
<gene>
    <name evidence="2" type="ORF">K8U73_05620</name>
</gene>
<proteinExistence type="predicted"/>
<evidence type="ECO:0000313" key="3">
    <source>
        <dbReference type="Proteomes" id="UP000786560"/>
    </source>
</evidence>
<reference evidence="2" key="2">
    <citation type="submission" date="2021-09" db="EMBL/GenBank/DDBJ databases">
        <authorList>
            <person name="Gilroy R."/>
        </authorList>
    </citation>
    <scope>NUCLEOTIDE SEQUENCE</scope>
    <source>
        <strain evidence="2">ChiBcolR7-4860</strain>
    </source>
</reference>
<keyword evidence="1" id="KW-1133">Transmembrane helix</keyword>
<name>A0A921IZ74_9BIFI</name>
<dbReference type="Proteomes" id="UP000786560">
    <property type="component" value="Unassembled WGS sequence"/>
</dbReference>